<dbReference type="Proteomes" id="UP000831692">
    <property type="component" value="Chromosome"/>
</dbReference>
<proteinExistence type="predicted"/>
<evidence type="ECO:0000313" key="2">
    <source>
        <dbReference type="Proteomes" id="UP000831692"/>
    </source>
</evidence>
<name>A0ABN6NPY5_9ENTE</name>
<protein>
    <submittedName>
        <fullName evidence="1">Uncharacterized protein</fullName>
    </submittedName>
</protein>
<sequence>MLFSLYDVIISNPRNFMGSSNNKTYSYFSIGRTIFFMENTIIEKSLQFLRLKIAQKEKRA</sequence>
<accession>A0ABN6NPY5</accession>
<reference evidence="1 2" key="1">
    <citation type="submission" date="2022-03" db="EMBL/GenBank/DDBJ databases">
        <title>Complete genome sequence of Enterococcus innesii DB-1.</title>
        <authorList>
            <person name="Fukuda D."/>
            <person name="Nolasco-Hipolito C."/>
        </authorList>
    </citation>
    <scope>NUCLEOTIDE SEQUENCE [LARGE SCALE GENOMIC DNA]</scope>
    <source>
        <strain evidence="1 2">DB-1</strain>
    </source>
</reference>
<evidence type="ECO:0000313" key="1">
    <source>
        <dbReference type="EMBL" id="BDG68287.1"/>
    </source>
</evidence>
<organism evidence="1 2">
    <name type="scientific">Enterococcus innesii</name>
    <dbReference type="NCBI Taxonomy" id="2839759"/>
    <lineage>
        <taxon>Bacteria</taxon>
        <taxon>Bacillati</taxon>
        <taxon>Bacillota</taxon>
        <taxon>Bacilli</taxon>
        <taxon>Lactobacillales</taxon>
        <taxon>Enterococcaceae</taxon>
        <taxon>Enterococcus</taxon>
    </lineage>
</organism>
<gene>
    <name evidence="1" type="ORF">ENLAB_18510</name>
</gene>
<dbReference type="EMBL" id="AP025635">
    <property type="protein sequence ID" value="BDG68287.1"/>
    <property type="molecule type" value="Genomic_DNA"/>
</dbReference>
<keyword evidence="2" id="KW-1185">Reference proteome</keyword>